<evidence type="ECO:0000313" key="6">
    <source>
        <dbReference type="Proteomes" id="UP000823896"/>
    </source>
</evidence>
<dbReference type="PANTHER" id="PTHR42939">
    <property type="entry name" value="ABC TRANSPORTER ATP-BINDING PROTEIN ALBC-RELATED"/>
    <property type="match status" value="1"/>
</dbReference>
<name>A0A9D2SU89_9FIRM</name>
<dbReference type="SUPFAM" id="SSF52540">
    <property type="entry name" value="P-loop containing nucleoside triphosphate hydrolases"/>
    <property type="match status" value="1"/>
</dbReference>
<accession>A0A9D2SU89</accession>
<protein>
    <submittedName>
        <fullName evidence="5">ATP-binding cassette domain-containing protein</fullName>
    </submittedName>
</protein>
<proteinExistence type="predicted"/>
<evidence type="ECO:0000259" key="4">
    <source>
        <dbReference type="PROSITE" id="PS50893"/>
    </source>
</evidence>
<feature type="domain" description="ABC transporter" evidence="4">
    <location>
        <begin position="2"/>
        <end position="202"/>
    </location>
</feature>
<dbReference type="Pfam" id="PF00005">
    <property type="entry name" value="ABC_tran"/>
    <property type="match status" value="1"/>
</dbReference>
<dbReference type="PROSITE" id="PS50893">
    <property type="entry name" value="ABC_TRANSPORTER_2"/>
    <property type="match status" value="1"/>
</dbReference>
<keyword evidence="2" id="KW-0547">Nucleotide-binding</keyword>
<evidence type="ECO:0000256" key="1">
    <source>
        <dbReference type="ARBA" id="ARBA00022448"/>
    </source>
</evidence>
<dbReference type="InterPro" id="IPR003593">
    <property type="entry name" value="AAA+_ATPase"/>
</dbReference>
<dbReference type="InterPro" id="IPR051782">
    <property type="entry name" value="ABC_Transporter_VariousFunc"/>
</dbReference>
<evidence type="ECO:0000256" key="3">
    <source>
        <dbReference type="ARBA" id="ARBA00022840"/>
    </source>
</evidence>
<evidence type="ECO:0000256" key="2">
    <source>
        <dbReference type="ARBA" id="ARBA00022741"/>
    </source>
</evidence>
<dbReference type="Proteomes" id="UP000823896">
    <property type="component" value="Unassembled WGS sequence"/>
</dbReference>
<dbReference type="EMBL" id="DWWM01000011">
    <property type="protein sequence ID" value="HJC35938.1"/>
    <property type="molecule type" value="Genomic_DNA"/>
</dbReference>
<dbReference type="Gene3D" id="3.40.50.300">
    <property type="entry name" value="P-loop containing nucleotide triphosphate hydrolases"/>
    <property type="match status" value="1"/>
</dbReference>
<reference evidence="5" key="2">
    <citation type="submission" date="2021-04" db="EMBL/GenBank/DDBJ databases">
        <authorList>
            <person name="Gilroy R."/>
        </authorList>
    </citation>
    <scope>NUCLEOTIDE SEQUENCE</scope>
    <source>
        <strain evidence="5">CHK187-11901</strain>
    </source>
</reference>
<reference evidence="5" key="1">
    <citation type="journal article" date="2021" name="PeerJ">
        <title>Extensive microbial diversity within the chicken gut microbiome revealed by metagenomics and culture.</title>
        <authorList>
            <person name="Gilroy R."/>
            <person name="Ravi A."/>
            <person name="Getino M."/>
            <person name="Pursley I."/>
            <person name="Horton D.L."/>
            <person name="Alikhan N.F."/>
            <person name="Baker D."/>
            <person name="Gharbi K."/>
            <person name="Hall N."/>
            <person name="Watson M."/>
            <person name="Adriaenssens E.M."/>
            <person name="Foster-Nyarko E."/>
            <person name="Jarju S."/>
            <person name="Secka A."/>
            <person name="Antonio M."/>
            <person name="Oren A."/>
            <person name="Chaudhuri R.R."/>
            <person name="La Ragione R."/>
            <person name="Hildebrand F."/>
            <person name="Pallen M.J."/>
        </authorList>
    </citation>
    <scope>NUCLEOTIDE SEQUENCE</scope>
    <source>
        <strain evidence="5">CHK187-11901</strain>
    </source>
</reference>
<dbReference type="GO" id="GO:0005524">
    <property type="term" value="F:ATP binding"/>
    <property type="evidence" value="ECO:0007669"/>
    <property type="project" value="UniProtKB-KW"/>
</dbReference>
<dbReference type="GO" id="GO:0016887">
    <property type="term" value="F:ATP hydrolysis activity"/>
    <property type="evidence" value="ECO:0007669"/>
    <property type="project" value="InterPro"/>
</dbReference>
<dbReference type="InterPro" id="IPR017871">
    <property type="entry name" value="ABC_transporter-like_CS"/>
</dbReference>
<organism evidence="5 6">
    <name type="scientific">Candidatus Merdibacter merdavium</name>
    <dbReference type="NCBI Taxonomy" id="2838692"/>
    <lineage>
        <taxon>Bacteria</taxon>
        <taxon>Bacillati</taxon>
        <taxon>Bacillota</taxon>
        <taxon>Erysipelotrichia</taxon>
        <taxon>Erysipelotrichales</taxon>
        <taxon>Erysipelotrichaceae</taxon>
        <taxon>Merdibacter</taxon>
    </lineage>
</organism>
<dbReference type="CDD" id="cd03230">
    <property type="entry name" value="ABC_DR_subfamily_A"/>
    <property type="match status" value="1"/>
</dbReference>
<dbReference type="PROSITE" id="PS00211">
    <property type="entry name" value="ABC_TRANSPORTER_1"/>
    <property type="match status" value="1"/>
</dbReference>
<evidence type="ECO:0000313" key="5">
    <source>
        <dbReference type="EMBL" id="HJC35938.1"/>
    </source>
</evidence>
<dbReference type="InterPro" id="IPR003439">
    <property type="entry name" value="ABC_transporter-like_ATP-bd"/>
</dbReference>
<sequence>MLEIKGLVKSFHSRRVIDHLDFHAGRGEIIHIKGQNGCGKSTLFKIICDILDKDEGTIHLDDGVKIGALIENPGFLENRTLKENLKYLLSLTRSQVDEAHLRKLCTFFFLDLEEKSKMKAYSVGMRQKAGIIQAVMEGQDLILFDEPTRGLDEESVGRFGELVTRLASDGKCMVIASHDTLDDIVFTSRYRMDGGKLRESAR</sequence>
<dbReference type="PANTHER" id="PTHR42939:SF1">
    <property type="entry name" value="ABC TRANSPORTER ATP-BINDING PROTEIN ALBC-RELATED"/>
    <property type="match status" value="1"/>
</dbReference>
<dbReference type="InterPro" id="IPR027417">
    <property type="entry name" value="P-loop_NTPase"/>
</dbReference>
<keyword evidence="3 5" id="KW-0067">ATP-binding</keyword>
<comment type="caution">
    <text evidence="5">The sequence shown here is derived from an EMBL/GenBank/DDBJ whole genome shotgun (WGS) entry which is preliminary data.</text>
</comment>
<dbReference type="SMART" id="SM00382">
    <property type="entry name" value="AAA"/>
    <property type="match status" value="1"/>
</dbReference>
<dbReference type="AlphaFoldDB" id="A0A9D2SU89"/>
<gene>
    <name evidence="5" type="ORF">H9702_02255</name>
</gene>
<keyword evidence="1" id="KW-0813">Transport</keyword>